<dbReference type="InterPro" id="IPR001251">
    <property type="entry name" value="CRAL-TRIO_dom"/>
</dbReference>
<evidence type="ECO:0000259" key="4">
    <source>
        <dbReference type="PROSITE" id="PS50191"/>
    </source>
</evidence>
<feature type="region of interest" description="Disordered" evidence="3">
    <location>
        <begin position="1341"/>
        <end position="1418"/>
    </location>
</feature>
<dbReference type="RefSeq" id="XP_018523919.1">
    <property type="nucleotide sequence ID" value="XM_018668403.2"/>
</dbReference>
<feature type="compositionally biased region" description="Basic and acidic residues" evidence="3">
    <location>
        <begin position="559"/>
        <end position="568"/>
    </location>
</feature>
<feature type="compositionally biased region" description="Polar residues" evidence="3">
    <location>
        <begin position="928"/>
        <end position="937"/>
    </location>
</feature>
<feature type="region of interest" description="Disordered" evidence="3">
    <location>
        <begin position="459"/>
        <end position="479"/>
    </location>
</feature>
<feature type="compositionally biased region" description="Polar residues" evidence="3">
    <location>
        <begin position="1585"/>
        <end position="1601"/>
    </location>
</feature>
<organism evidence="5 6">
    <name type="scientific">Lates calcarifer</name>
    <name type="common">Barramundi</name>
    <name type="synonym">Holocentrus calcarifer</name>
    <dbReference type="NCBI Taxonomy" id="8187"/>
    <lineage>
        <taxon>Eukaryota</taxon>
        <taxon>Metazoa</taxon>
        <taxon>Chordata</taxon>
        <taxon>Craniata</taxon>
        <taxon>Vertebrata</taxon>
        <taxon>Euteleostomi</taxon>
        <taxon>Actinopterygii</taxon>
        <taxon>Neopterygii</taxon>
        <taxon>Teleostei</taxon>
        <taxon>Neoteleostei</taxon>
        <taxon>Acanthomorphata</taxon>
        <taxon>Carangaria</taxon>
        <taxon>Carangaria incertae sedis</taxon>
        <taxon>Centropomidae</taxon>
        <taxon>Lates</taxon>
    </lineage>
</organism>
<protein>
    <submittedName>
        <fullName evidence="6">Protein prune homolog 2 isoform X1</fullName>
    </submittedName>
</protein>
<evidence type="ECO:0000256" key="3">
    <source>
        <dbReference type="SAM" id="MobiDB-lite"/>
    </source>
</evidence>
<feature type="region of interest" description="Disordered" evidence="3">
    <location>
        <begin position="1120"/>
        <end position="1152"/>
    </location>
</feature>
<feature type="region of interest" description="Disordered" evidence="3">
    <location>
        <begin position="987"/>
        <end position="1026"/>
    </location>
</feature>
<dbReference type="InterPro" id="IPR022181">
    <property type="entry name" value="Bcl2-/adenovirus-E1B"/>
</dbReference>
<feature type="region of interest" description="Disordered" evidence="3">
    <location>
        <begin position="1450"/>
        <end position="1606"/>
    </location>
</feature>
<feature type="compositionally biased region" description="Basic and acidic residues" evidence="3">
    <location>
        <begin position="1130"/>
        <end position="1140"/>
    </location>
</feature>
<dbReference type="Gene3D" id="3.40.525.10">
    <property type="entry name" value="CRAL-TRIO lipid binding domain"/>
    <property type="match status" value="1"/>
</dbReference>
<dbReference type="CDD" id="cd00170">
    <property type="entry name" value="SEC14"/>
    <property type="match status" value="1"/>
</dbReference>
<feature type="compositionally biased region" description="Basic and acidic residues" evidence="3">
    <location>
        <begin position="1300"/>
        <end position="1317"/>
    </location>
</feature>
<sequence length="2161" mass="238769">MCPSLKTDLRVCATDVPVTDFKGEWKALHHWSAASTCVRKEADASEDPIHAVLGGPEPDVDTVAATLCLALHLSQKETSGRVCLPVLCGRRCNTVLPRETVRYLRRVKISEGSLLWREDVDLVKLHHTRNLSLTLLRGGLLDSSEHHTLESSILRVVHHDGQQDTGDDGASSVVMTVAREILQEAAEHIRATLGETLGEALRLQSETLWIKHGHRSAQVEELMRSLEQWSDVTAGQPDEAKLQYLEQLLTIELKEFSDGEMTIALSSATTDKENWHDYVDELKLFSHRHGLDGLVVLLSINDTVHHPRQQVAVYSNNTDILNQICCELEESSSWSLSGELEARENLQVYHIPINTSTSSGTPPLLVEEIQGLLKDFVDRRSSVLACHPSSRTSSTEGVAGSVEFSQGSSGINDMDGSDIERAEGGSGDVVAIARVMADGEEDTGGVGVIAGGELVSPDSGMTTIRSSRSSKESSVFLSDDSPVGEVITGGGSAAGPGGLFLRNPSPLGLLSLSPPVPPERRKHRSSRNRSDNFDLFSFDPLHSSDHSLPAGGELASSEVKGDEEERRAGSSNLSDLEELSLLDFSAPNSLDGLESRNSSIDHHGQIHGNDTVVPPTPVNSLVGSRPPSSCGVRFFPEDVAERINGLQHKDSVSSSLSETWDELCFDTQGALSSSESNAWNRTRESESLQNIGEEVGGKESVSIMTESESKEEILKSEYAQQRAKTLEPQLSLVTEQTESYENWNPDSVLKDQWNPVTFADLQLTPPEEEVTGKCKAGIIGTKEKILTLSQKKEVLNTLTPDTSKEEDEGVQGKKDRQMELLDFWTYSAQKGFLKSDSGTTTSYPESLDMWNMTIRDDSLSPLTTPDNLSENSGSFSGVNLNVVGGTSVQSPQGFSDGGMQMWNTTIQEDSSSTITSPEGPENGKDLSHTGSLDTNDSPETRASKESEDVKTIEEEGGMSKVTSHTPEEVGWRGNEHNVKIVIEAAEGRTQGEETGDEDIQTVQSQQNLASEHSDEFSPSQSTNMWDLPVPGMVTSTSEYDNVGAGVWSLTSSPETYASPIVDMIQLEGQSSPFIAVTKPFQIDERYDQYQAADPTAVISDKEQSATQVFLFEGTSELGHITRSGGSSIESKYDNKSRAGSEEADSIEQPSDYSPFLMVDSSSVIQKISSIYHVSPEETAETQIQTDQSLSPSHVNWESSESASLPHNLPIKMDRKEDGTVTESQGEPDKESNGNVEVKIIETISLSSSSGGERDTLKYSPDSLHPGSRDELSRDELKSNSDGDSSSGLEMEYIVVSGTVKEAETEWRDRPKRGDRQSKGTRKSMETFSTLFYAATVLQTQAQAARREHRENAEQSRENQRDTEQNQANLDNATEHHMVQEMSPSQSKNTSEAFHQTDSRSTDYSQTQVEEGNYDDKSTIVARSVSPSLRYPSDHFLKTREEVYVHSQISMEDSDEGGQSPSAPPLPPASLGEFQVWGSQLVRQDTPQTTSDTQSPVLTNSSVSHTSSLTGTPLSESGISTDRGLGLPFSGDLMEEENDEEEQEEETDTEHITLDGKWTSEVQREREERQQLRSSDLLSFTEELSGGSSIQQTDLQSHNRFPQDTVDYYDGQPLRTVDHDNWSTDQQPGSHVTSQDSYSLVLRRHQDVTSQLSTQPTSENAVYQWTGSQNVAQGHTQYGYNYHHIDQRTENQSTHSACVDTKSNSQQNTTDVYAEFTTDATAVQYRSEQAESYYEAGVNAEYSLEDPGSKCQYVTERQYGDESNSMCASDLQYSQYQADGQCQYETDHAHYQFDGQPLYQSDSHPEREDHARYVPEGYVHFLLSRHSQQRDSAAGMMMKMASSEEAAEEMDNREDPPSSADISGSSNQRRKLTAPPMNVSLDRSEGSLLSEDALDTEDEALDTGDDLDVNIDELDTPDEADSLEFNRHEDSEESDLGAGATSSDAVAGHRSAGESRDSRLWRSVVIGEQEHRIDMKSIEPYKRVISHGGYYAEQNAIIVFAACFLPDSDCDNYNYVMENLFLYVISTLELMVAEDYMIVYLNGATPRRRMPGFSWMKKCYQMIDRRLKKNLKMFIIVHPSWFIRTLLGITRPFISSKFSSKIKYVNSLKELGEIIPMEYVHIPPSIVKYDEERGIQRLACMRLDTDLQDTAAKADKKGNSAV</sequence>
<feature type="compositionally biased region" description="Polar residues" evidence="3">
    <location>
        <begin position="1496"/>
        <end position="1519"/>
    </location>
</feature>
<dbReference type="KEGG" id="lcf:108878091"/>
<feature type="compositionally biased region" description="Basic and acidic residues" evidence="3">
    <location>
        <begin position="1266"/>
        <end position="1280"/>
    </location>
</feature>
<evidence type="ECO:0000313" key="6">
    <source>
        <dbReference type="RefSeq" id="XP_018523919.1"/>
    </source>
</evidence>
<dbReference type="GeneID" id="108878091"/>
<gene>
    <name evidence="6" type="primary">LOC108878091</name>
</gene>
<dbReference type="InterPro" id="IPR038222">
    <property type="entry name" value="DHHA2_dom_sf"/>
</dbReference>
<evidence type="ECO:0000256" key="1">
    <source>
        <dbReference type="ARBA" id="ARBA00004496"/>
    </source>
</evidence>
<feature type="region of interest" description="Disordered" evidence="3">
    <location>
        <begin position="1897"/>
        <end position="1953"/>
    </location>
</feature>
<feature type="region of interest" description="Disordered" evidence="3">
    <location>
        <begin position="544"/>
        <end position="573"/>
    </location>
</feature>
<feature type="region of interest" description="Disordered" evidence="3">
    <location>
        <begin position="908"/>
        <end position="973"/>
    </location>
</feature>
<feature type="compositionally biased region" description="Low complexity" evidence="3">
    <location>
        <begin position="1831"/>
        <end position="1843"/>
    </location>
</feature>
<feature type="region of interest" description="Disordered" evidence="3">
    <location>
        <begin position="1177"/>
        <end position="1324"/>
    </location>
</feature>
<dbReference type="SMART" id="SM00516">
    <property type="entry name" value="SEC14"/>
    <property type="match status" value="1"/>
</dbReference>
<reference evidence="6" key="1">
    <citation type="submission" date="2025-08" db="UniProtKB">
        <authorList>
            <consortium name="RefSeq"/>
        </authorList>
    </citation>
    <scope>IDENTIFICATION</scope>
    <source>
        <tissue evidence="6">Brain</tissue>
    </source>
</reference>
<feature type="compositionally biased region" description="Low complexity" evidence="3">
    <location>
        <begin position="1483"/>
        <end position="1495"/>
    </location>
</feature>
<dbReference type="Gene3D" id="3.90.1640.10">
    <property type="entry name" value="inorganic pyrophosphatase (n-terminal core)"/>
    <property type="match status" value="1"/>
</dbReference>
<feature type="compositionally biased region" description="Basic and acidic residues" evidence="3">
    <location>
        <begin position="1344"/>
        <end position="1363"/>
    </location>
</feature>
<feature type="domain" description="CRAL-TRIO" evidence="4">
    <location>
        <begin position="1973"/>
        <end position="2133"/>
    </location>
</feature>
<accession>A0AAJ7PGN9</accession>
<feature type="compositionally biased region" description="Acidic residues" evidence="3">
    <location>
        <begin position="1532"/>
        <end position="1547"/>
    </location>
</feature>
<feature type="compositionally biased region" description="Polar residues" evidence="3">
    <location>
        <begin position="1000"/>
        <end position="1024"/>
    </location>
</feature>
<dbReference type="Pfam" id="PF12496">
    <property type="entry name" value="BNIP2"/>
    <property type="match status" value="1"/>
</dbReference>
<dbReference type="FunFam" id="3.40.525.10:FF:000001">
    <property type="entry name" value="BCL2/adenovirus E1B protein-interacting protein 2"/>
    <property type="match status" value="1"/>
</dbReference>
<feature type="compositionally biased region" description="Basic and acidic residues" evidence="3">
    <location>
        <begin position="938"/>
        <end position="953"/>
    </location>
</feature>
<dbReference type="Gene3D" id="3.10.310.20">
    <property type="entry name" value="DHHA2 domain"/>
    <property type="match status" value="1"/>
</dbReference>
<dbReference type="SUPFAM" id="SSF52087">
    <property type="entry name" value="CRAL/TRIO domain"/>
    <property type="match status" value="1"/>
</dbReference>
<feature type="region of interest" description="Disordered" evidence="3">
    <location>
        <begin position="387"/>
        <end position="413"/>
    </location>
</feature>
<dbReference type="PANTHER" id="PTHR12112:SF9">
    <property type="entry name" value="CAYTAXIN"/>
    <property type="match status" value="1"/>
</dbReference>
<dbReference type="PANTHER" id="PTHR12112">
    <property type="entry name" value="BNIP - RELATED"/>
    <property type="match status" value="1"/>
</dbReference>
<evidence type="ECO:0000313" key="5">
    <source>
        <dbReference type="Proteomes" id="UP000694890"/>
    </source>
</evidence>
<feature type="compositionally biased region" description="Acidic residues" evidence="3">
    <location>
        <begin position="1897"/>
        <end position="1921"/>
    </location>
</feature>
<comment type="subcellular location">
    <subcellularLocation>
        <location evidence="1">Cytoplasm</location>
    </subcellularLocation>
</comment>
<name>A0AAJ7PGN9_LATCA</name>
<dbReference type="Proteomes" id="UP000694890">
    <property type="component" value="Linkage group LG13"/>
</dbReference>
<dbReference type="Pfam" id="PF13716">
    <property type="entry name" value="CRAL_TRIO_2"/>
    <property type="match status" value="1"/>
</dbReference>
<feature type="region of interest" description="Disordered" evidence="3">
    <location>
        <begin position="1829"/>
        <end position="1885"/>
    </location>
</feature>
<feature type="region of interest" description="Disordered" evidence="3">
    <location>
        <begin position="509"/>
        <end position="532"/>
    </location>
</feature>
<evidence type="ECO:0000256" key="2">
    <source>
        <dbReference type="ARBA" id="ARBA00022490"/>
    </source>
</evidence>
<dbReference type="PROSITE" id="PS50191">
    <property type="entry name" value="CRAL_TRIO"/>
    <property type="match status" value="1"/>
</dbReference>
<proteinExistence type="predicted"/>
<keyword evidence="2" id="KW-0963">Cytoplasm</keyword>
<feature type="compositionally biased region" description="Polar residues" evidence="3">
    <location>
        <begin position="1381"/>
        <end position="1393"/>
    </location>
</feature>
<dbReference type="GO" id="GO:0005737">
    <property type="term" value="C:cytoplasm"/>
    <property type="evidence" value="ECO:0007669"/>
    <property type="project" value="UniProtKB-SubCell"/>
</dbReference>
<feature type="compositionally biased region" description="Polar residues" evidence="3">
    <location>
        <begin position="1180"/>
        <end position="1204"/>
    </location>
</feature>
<dbReference type="InterPro" id="IPR036865">
    <property type="entry name" value="CRAL-TRIO_dom_sf"/>
</dbReference>
<feature type="compositionally biased region" description="Basic and acidic residues" evidence="3">
    <location>
        <begin position="1561"/>
        <end position="1570"/>
    </location>
</feature>